<dbReference type="Pfam" id="PF13855">
    <property type="entry name" value="LRR_8"/>
    <property type="match status" value="3"/>
</dbReference>
<feature type="compositionally biased region" description="Polar residues" evidence="3">
    <location>
        <begin position="689"/>
        <end position="699"/>
    </location>
</feature>
<evidence type="ECO:0008006" key="8">
    <source>
        <dbReference type="Google" id="ProtNLM"/>
    </source>
</evidence>
<name>A0A8C6PV24_NOTFU</name>
<evidence type="ECO:0000256" key="2">
    <source>
        <dbReference type="ARBA" id="ARBA00022737"/>
    </source>
</evidence>
<dbReference type="GeneID" id="129160819"/>
<keyword evidence="1" id="KW-0433">Leucine-rich repeat</keyword>
<proteinExistence type="predicted"/>
<dbReference type="OrthoDB" id="676979at2759"/>
<dbReference type="PRINTS" id="PR00019">
    <property type="entry name" value="LEURICHRPT"/>
</dbReference>
<keyword evidence="7" id="KW-1185">Reference proteome</keyword>
<feature type="region of interest" description="Disordered" evidence="3">
    <location>
        <begin position="457"/>
        <end position="492"/>
    </location>
</feature>
<evidence type="ECO:0000313" key="6">
    <source>
        <dbReference type="Ensembl" id="ENSNFUP00015049541.1"/>
    </source>
</evidence>
<evidence type="ECO:0000256" key="4">
    <source>
        <dbReference type="SAM" id="Phobius"/>
    </source>
</evidence>
<evidence type="ECO:0000256" key="1">
    <source>
        <dbReference type="ARBA" id="ARBA00022614"/>
    </source>
</evidence>
<feature type="signal peptide" evidence="5">
    <location>
        <begin position="1"/>
        <end position="20"/>
    </location>
</feature>
<dbReference type="GO" id="GO:0005886">
    <property type="term" value="C:plasma membrane"/>
    <property type="evidence" value="ECO:0007669"/>
    <property type="project" value="TreeGrafter"/>
</dbReference>
<reference evidence="6" key="3">
    <citation type="submission" date="2025-09" db="UniProtKB">
        <authorList>
            <consortium name="Ensembl"/>
        </authorList>
    </citation>
    <scope>IDENTIFICATION</scope>
</reference>
<dbReference type="PROSITE" id="PS51450">
    <property type="entry name" value="LRR"/>
    <property type="match status" value="3"/>
</dbReference>
<sequence>MTCIWLMLLLPVVTVQRVSPVPSCPASCVLCSEDAIICQRLAHFIDAARSTQALLLLEGSISAVQPASFSNLTNITVLGLSDNQISELSGEAFRHLPFLQTLLLDHNFLTSQTLQGGALTNLTHLEVLTLGHNLITMVRASWFRGMKALLSLKLEGNLLTTLDSGSFPLNDFRYLESLDLSDNLLQQLDRFSFRGLMSLKTLDLSRNRLHSAPAEAFSYLAWLTNLNLDLNLWNCSCELVDLASVLSSFIQQPDKSLYNGRRMVCVSTDNPAVTTVLELTEANCVPSNQNITLKIETKGGVTPQEYARNLAITAVICFIGGVGLTLLVVLIYHQVSQRKAVKEICRLEEEEDQSSPAANHSYHLDAAERTRDALFYADSSELWNKDSSTLDGRTDRRVGRSQSRTNGQIPVRKDNWMNGGIRAEEDKERRRVKKMMMDEERSRTAVHQQNSIRDVLNTHNTSSSSHPLRETTETWPSHRADRNMDNHRTDMDENIRGNENFFCKSCLRMSKVPEQDEVQALNGRGRNRQFETVTNTEFKRDSRNVKFDLQSLKTRQEEGSLQDEAAALGHKAQPSRSLKVKLNLNPLRKTKVHPGRRSKLSENESPKRRKQKKRHGKDREEVDGEEKRERKLKRSREKGRQSSNNGREEEEMKQQEGGKRKDAKMKKAASQDEREGQQGSEGKPKENQNPEGFTPVTQGLQVPVQYQTAGLGRGGAQTFPFFPADRNFSLLGSAGSQLTGNSLSLQGGSALPFTSGPPNILLPGANPPGAGLSGSNATPRASTEGFGRPATSSVPLLTSQELSLSLANPAASPALLSQNQLPSESSAPGIFLKPDPAGQSSQTGEGLLQPRTAPVTDSIPDRGQDVSGAPSQVSEQETTVDNMSNGQTETRAVPAGSTANLPPGAAPLPEGAAAGVDVSALESDSPPEAAAGALLHQELLSEEGGSSPRRRLKLIIPEKTSSRPPTALERKIR</sequence>
<reference evidence="6" key="1">
    <citation type="submission" date="2014-08" db="EMBL/GenBank/DDBJ databases">
        <authorList>
            <person name="Senf B."/>
            <person name="Petzold A."/>
            <person name="Downie B.R."/>
            <person name="Koch P."/>
            <person name="Platzer M."/>
        </authorList>
    </citation>
    <scope>NUCLEOTIDE SEQUENCE [LARGE SCALE GENOMIC DNA]</scope>
    <source>
        <strain evidence="6">GRZ</strain>
    </source>
</reference>
<feature type="transmembrane region" description="Helical" evidence="4">
    <location>
        <begin position="310"/>
        <end position="332"/>
    </location>
</feature>
<dbReference type="InterPro" id="IPR001611">
    <property type="entry name" value="Leu-rich_rpt"/>
</dbReference>
<keyword evidence="4" id="KW-1133">Transmembrane helix</keyword>
<evidence type="ECO:0000313" key="7">
    <source>
        <dbReference type="Proteomes" id="UP000694548"/>
    </source>
</evidence>
<feature type="compositionally biased region" description="Basic residues" evidence="3">
    <location>
        <begin position="588"/>
        <end position="598"/>
    </location>
</feature>
<feature type="region of interest" description="Disordered" evidence="3">
    <location>
        <begin position="819"/>
        <end position="911"/>
    </location>
</feature>
<dbReference type="PANTHER" id="PTHR24369:SF213">
    <property type="entry name" value="INSULIN LIKE GROWTH FACTOR BINDING PROTEIN ACID LABILE SUBUNIT"/>
    <property type="match status" value="1"/>
</dbReference>
<feature type="chain" id="PRO_5034597329" description="LRRCT domain-containing protein" evidence="5">
    <location>
        <begin position="21"/>
        <end position="973"/>
    </location>
</feature>
<feature type="compositionally biased region" description="Low complexity" evidence="3">
    <location>
        <begin position="899"/>
        <end position="911"/>
    </location>
</feature>
<evidence type="ECO:0000256" key="3">
    <source>
        <dbReference type="SAM" id="MobiDB-lite"/>
    </source>
</evidence>
<feature type="region of interest" description="Disordered" evidence="3">
    <location>
        <begin position="386"/>
        <end position="429"/>
    </location>
</feature>
<dbReference type="InterPro" id="IPR003591">
    <property type="entry name" value="Leu-rich_rpt_typical-subtyp"/>
</dbReference>
<feature type="compositionally biased region" description="Basic and acidic residues" evidence="3">
    <location>
        <begin position="467"/>
        <end position="492"/>
    </location>
</feature>
<feature type="compositionally biased region" description="Polar residues" evidence="3">
    <location>
        <begin position="869"/>
        <end position="890"/>
    </location>
</feature>
<accession>A0A8C6PV24</accession>
<dbReference type="Gene3D" id="3.80.10.10">
    <property type="entry name" value="Ribonuclease Inhibitor"/>
    <property type="match status" value="2"/>
</dbReference>
<keyword evidence="2" id="KW-0677">Repeat</keyword>
<dbReference type="PANTHER" id="PTHR24369">
    <property type="entry name" value="ANTIGEN BSP, PUTATIVE-RELATED"/>
    <property type="match status" value="1"/>
</dbReference>
<feature type="compositionally biased region" description="Polar residues" evidence="3">
    <location>
        <begin position="457"/>
        <end position="466"/>
    </location>
</feature>
<keyword evidence="4" id="KW-0472">Membrane</keyword>
<dbReference type="AlphaFoldDB" id="A0A8C6PV24"/>
<feature type="compositionally biased region" description="Basic and acidic residues" evidence="3">
    <location>
        <begin position="669"/>
        <end position="688"/>
    </location>
</feature>
<dbReference type="Proteomes" id="UP000694548">
    <property type="component" value="Chromosome sgr09"/>
</dbReference>
<feature type="region of interest" description="Disordered" evidence="3">
    <location>
        <begin position="763"/>
        <end position="792"/>
    </location>
</feature>
<keyword evidence="4" id="KW-0812">Transmembrane</keyword>
<feature type="compositionally biased region" description="Basic and acidic residues" evidence="3">
    <location>
        <begin position="617"/>
        <end position="629"/>
    </location>
</feature>
<dbReference type="SMART" id="SM00369">
    <property type="entry name" value="LRR_TYP"/>
    <property type="match status" value="6"/>
</dbReference>
<organism evidence="6 7">
    <name type="scientific">Nothobranchius furzeri</name>
    <name type="common">Turquoise killifish</name>
    <dbReference type="NCBI Taxonomy" id="105023"/>
    <lineage>
        <taxon>Eukaryota</taxon>
        <taxon>Metazoa</taxon>
        <taxon>Chordata</taxon>
        <taxon>Craniata</taxon>
        <taxon>Vertebrata</taxon>
        <taxon>Euteleostomi</taxon>
        <taxon>Actinopterygii</taxon>
        <taxon>Neopterygii</taxon>
        <taxon>Teleostei</taxon>
        <taxon>Neoteleostei</taxon>
        <taxon>Acanthomorphata</taxon>
        <taxon>Ovalentaria</taxon>
        <taxon>Atherinomorphae</taxon>
        <taxon>Cyprinodontiformes</taxon>
        <taxon>Nothobranchiidae</taxon>
        <taxon>Nothobranchius</taxon>
    </lineage>
</organism>
<protein>
    <recommendedName>
        <fullName evidence="8">LRRCT domain-containing protein</fullName>
    </recommendedName>
</protein>
<dbReference type="Ensembl" id="ENSNFUT00015051674.1">
    <property type="protein sequence ID" value="ENSNFUP00015049541.1"/>
    <property type="gene ID" value="ENSNFUG00015023317.1"/>
</dbReference>
<dbReference type="InterPro" id="IPR050541">
    <property type="entry name" value="LRR_TM_domain-containing"/>
</dbReference>
<dbReference type="SUPFAM" id="SSF52058">
    <property type="entry name" value="L domain-like"/>
    <property type="match status" value="1"/>
</dbReference>
<dbReference type="CTD" id="105378803"/>
<keyword evidence="5" id="KW-0732">Signal</keyword>
<dbReference type="RefSeq" id="XP_054593832.1">
    <property type="nucleotide sequence ID" value="XM_054737857.2"/>
</dbReference>
<dbReference type="InterPro" id="IPR032675">
    <property type="entry name" value="LRR_dom_sf"/>
</dbReference>
<reference evidence="6" key="2">
    <citation type="submission" date="2025-08" db="UniProtKB">
        <authorList>
            <consortium name="Ensembl"/>
        </authorList>
    </citation>
    <scope>IDENTIFICATION</scope>
</reference>
<feature type="region of interest" description="Disordered" evidence="3">
    <location>
        <begin position="939"/>
        <end position="973"/>
    </location>
</feature>
<gene>
    <name evidence="6" type="primary">lrrc53</name>
</gene>
<feature type="compositionally biased region" description="Basic residues" evidence="3">
    <location>
        <begin position="607"/>
        <end position="616"/>
    </location>
</feature>
<dbReference type="GeneTree" id="ENSGT00940000159318"/>
<evidence type="ECO:0000256" key="5">
    <source>
        <dbReference type="SAM" id="SignalP"/>
    </source>
</evidence>
<feature type="region of interest" description="Disordered" evidence="3">
    <location>
        <begin position="555"/>
        <end position="699"/>
    </location>
</feature>
<feature type="compositionally biased region" description="Basic and acidic residues" evidence="3">
    <location>
        <begin position="646"/>
        <end position="660"/>
    </location>
</feature>